<protein>
    <recommendedName>
        <fullName evidence="4">mannan endo-1,6-alpha-mannosidase</fullName>
        <ecNumber evidence="4">3.2.1.101</ecNumber>
    </recommendedName>
</protein>
<name>A0A1J7JVX2_9PEZI</name>
<keyword evidence="11" id="KW-1185">Reference proteome</keyword>
<dbReference type="SUPFAM" id="SSF48208">
    <property type="entry name" value="Six-hairpin glycosidases"/>
    <property type="match status" value="1"/>
</dbReference>
<proteinExistence type="inferred from homology"/>
<sequence>NINDAASIKTAAASVAKNLLTYYTGTQPGQTPGILPGPPPAGDYYWWEAGAMWNTLIDYWRATGDATYNDLVAQGILFQIGPGDNFMPPNQTASLGNDDQGIWGMAALAAAETGLSNPSDDPRSQWLVLARNVFDDLAARWDDSDSADQCGGGLRWQIAAANQGYDYKNSMSTGTLFNLAVRLARLTGNATYYGEWAERTWGWMETVGFLDKETGAIYDGAHVQNNCSDVNRARFSYVLGTFVQGAANMYNATDAGAAWRDRLSTLVNGTDVFTGDDCVPVESACEAEGTCTTDMRAFKGILLRGLAVSAAQAPFTAGRLGCVLEGAATAVAASCDDAGDEGARCGFVWTEGRDDGARGAGEQMNALAALAA</sequence>
<feature type="non-terminal residue" evidence="10">
    <location>
        <position position="372"/>
    </location>
</feature>
<dbReference type="GO" id="GO:0009272">
    <property type="term" value="P:fungal-type cell wall biogenesis"/>
    <property type="evidence" value="ECO:0007669"/>
    <property type="project" value="TreeGrafter"/>
</dbReference>
<keyword evidence="5" id="KW-0732">Signal</keyword>
<evidence type="ECO:0000256" key="1">
    <source>
        <dbReference type="ARBA" id="ARBA00001452"/>
    </source>
</evidence>
<keyword evidence="9" id="KW-0326">Glycosidase</keyword>
<evidence type="ECO:0000313" key="11">
    <source>
        <dbReference type="Proteomes" id="UP000182658"/>
    </source>
</evidence>
<dbReference type="Proteomes" id="UP000182658">
    <property type="component" value="Unassembled WGS sequence"/>
</dbReference>
<comment type="subcellular location">
    <subcellularLocation>
        <location evidence="2">Endomembrane system</location>
    </subcellularLocation>
</comment>
<dbReference type="GO" id="GO:0012505">
    <property type="term" value="C:endomembrane system"/>
    <property type="evidence" value="ECO:0007669"/>
    <property type="project" value="UniProtKB-SubCell"/>
</dbReference>
<evidence type="ECO:0000256" key="5">
    <source>
        <dbReference type="ARBA" id="ARBA00022729"/>
    </source>
</evidence>
<keyword evidence="6 10" id="KW-0378">Hydrolase</keyword>
<dbReference type="PANTHER" id="PTHR12145">
    <property type="entry name" value="MANNAN ENDO-1,6-ALPHA-MANNOSIDASE DCW1"/>
    <property type="match status" value="1"/>
</dbReference>
<comment type="catalytic activity">
    <reaction evidence="1">
        <text>Random hydrolysis of (1-&gt;6)-alpha-D-mannosidic linkages in unbranched (1-&gt;6)-mannans.</text>
        <dbReference type="EC" id="3.2.1.101"/>
    </reaction>
</comment>
<evidence type="ECO:0000256" key="8">
    <source>
        <dbReference type="ARBA" id="ARBA00023180"/>
    </source>
</evidence>
<dbReference type="InterPro" id="IPR005198">
    <property type="entry name" value="Glyco_hydro_76"/>
</dbReference>
<dbReference type="GO" id="GO:0016052">
    <property type="term" value="P:carbohydrate catabolic process"/>
    <property type="evidence" value="ECO:0007669"/>
    <property type="project" value="InterPro"/>
</dbReference>
<evidence type="ECO:0000256" key="4">
    <source>
        <dbReference type="ARBA" id="ARBA00012350"/>
    </source>
</evidence>
<dbReference type="GO" id="GO:0008496">
    <property type="term" value="F:mannan endo-1,6-alpha-mannosidase activity"/>
    <property type="evidence" value="ECO:0007669"/>
    <property type="project" value="UniProtKB-EC"/>
</dbReference>
<dbReference type="AlphaFoldDB" id="A0A1J7JVX2"/>
<dbReference type="STRING" id="1408157.A0A1J7JVX2"/>
<dbReference type="Pfam" id="PF03663">
    <property type="entry name" value="Glyco_hydro_76"/>
    <property type="match status" value="1"/>
</dbReference>
<organism evidence="10 11">
    <name type="scientific">Coniochaeta ligniaria NRRL 30616</name>
    <dbReference type="NCBI Taxonomy" id="1408157"/>
    <lineage>
        <taxon>Eukaryota</taxon>
        <taxon>Fungi</taxon>
        <taxon>Dikarya</taxon>
        <taxon>Ascomycota</taxon>
        <taxon>Pezizomycotina</taxon>
        <taxon>Sordariomycetes</taxon>
        <taxon>Sordariomycetidae</taxon>
        <taxon>Coniochaetales</taxon>
        <taxon>Coniochaetaceae</taxon>
        <taxon>Coniochaeta</taxon>
    </lineage>
</organism>
<dbReference type="PANTHER" id="PTHR12145:SF36">
    <property type="entry name" value="MANNAN ENDO-1,6-ALPHA-MANNOSIDASE DCW1"/>
    <property type="match status" value="1"/>
</dbReference>
<dbReference type="FunFam" id="1.50.10.20:FF:000006">
    <property type="entry name" value="Mannan endo-1,6-alpha-mannosidase"/>
    <property type="match status" value="1"/>
</dbReference>
<dbReference type="InterPro" id="IPR014480">
    <property type="entry name" value="Mannan-1_6-alpha_mannosidase"/>
</dbReference>
<evidence type="ECO:0000256" key="3">
    <source>
        <dbReference type="ARBA" id="ARBA00009699"/>
    </source>
</evidence>
<comment type="similarity">
    <text evidence="3">Belongs to the glycosyl hydrolase 76 family.</text>
</comment>
<dbReference type="EC" id="3.2.1.101" evidence="4"/>
<evidence type="ECO:0000256" key="6">
    <source>
        <dbReference type="ARBA" id="ARBA00022801"/>
    </source>
</evidence>
<keyword evidence="8" id="KW-0325">Glycoprotein</keyword>
<keyword evidence="7" id="KW-0472">Membrane</keyword>
<evidence type="ECO:0000256" key="9">
    <source>
        <dbReference type="ARBA" id="ARBA00023295"/>
    </source>
</evidence>
<feature type="non-terminal residue" evidence="10">
    <location>
        <position position="1"/>
    </location>
</feature>
<evidence type="ECO:0000256" key="2">
    <source>
        <dbReference type="ARBA" id="ARBA00004308"/>
    </source>
</evidence>
<accession>A0A1J7JVX2</accession>
<reference evidence="10 11" key="1">
    <citation type="submission" date="2016-10" db="EMBL/GenBank/DDBJ databases">
        <title>Draft genome sequence of Coniochaeta ligniaria NRRL30616, a lignocellulolytic fungus for bioabatement of inhibitors in plant biomass hydrolysates.</title>
        <authorList>
            <consortium name="DOE Joint Genome Institute"/>
            <person name="Jimenez D.J."/>
            <person name="Hector R.E."/>
            <person name="Riley R."/>
            <person name="Sun H."/>
            <person name="Grigoriev I.V."/>
            <person name="Van Elsas J.D."/>
            <person name="Nichols N.N."/>
        </authorList>
    </citation>
    <scope>NUCLEOTIDE SEQUENCE [LARGE SCALE GENOMIC DNA]</scope>
    <source>
        <strain evidence="10 11">NRRL 30616</strain>
    </source>
</reference>
<evidence type="ECO:0000256" key="7">
    <source>
        <dbReference type="ARBA" id="ARBA00023136"/>
    </source>
</evidence>
<dbReference type="OrthoDB" id="4187847at2759"/>
<gene>
    <name evidence="10" type="ORF">CONLIGDRAFT_561628</name>
</gene>
<dbReference type="Gene3D" id="1.50.10.20">
    <property type="match status" value="1"/>
</dbReference>
<dbReference type="InterPro" id="IPR008928">
    <property type="entry name" value="6-hairpin_glycosidase_sf"/>
</dbReference>
<evidence type="ECO:0000313" key="10">
    <source>
        <dbReference type="EMBL" id="OIW34208.1"/>
    </source>
</evidence>
<dbReference type="InParanoid" id="A0A1J7JVX2"/>
<dbReference type="EMBL" id="KV875094">
    <property type="protein sequence ID" value="OIW34208.1"/>
    <property type="molecule type" value="Genomic_DNA"/>
</dbReference>